<evidence type="ECO:0000256" key="1">
    <source>
        <dbReference type="SAM" id="MobiDB-lite"/>
    </source>
</evidence>
<feature type="compositionally biased region" description="Pro residues" evidence="1">
    <location>
        <begin position="164"/>
        <end position="175"/>
    </location>
</feature>
<feature type="compositionally biased region" description="Polar residues" evidence="1">
    <location>
        <begin position="288"/>
        <end position="299"/>
    </location>
</feature>
<keyword evidence="3" id="KW-1185">Reference proteome</keyword>
<evidence type="ECO:0000313" key="3">
    <source>
        <dbReference type="Proteomes" id="UP000327013"/>
    </source>
</evidence>
<dbReference type="EMBL" id="VIBQ01000016">
    <property type="protein sequence ID" value="KAB8356504.1"/>
    <property type="molecule type" value="Genomic_DNA"/>
</dbReference>
<feature type="compositionally biased region" description="Basic and acidic residues" evidence="1">
    <location>
        <begin position="137"/>
        <end position="151"/>
    </location>
</feature>
<evidence type="ECO:0000313" key="2">
    <source>
        <dbReference type="EMBL" id="KAB8356504.1"/>
    </source>
</evidence>
<proteinExistence type="predicted"/>
<accession>A0A5N6KX07</accession>
<dbReference type="Proteomes" id="UP000327013">
    <property type="component" value="Unassembled WGS sequence"/>
</dbReference>
<name>A0A5N6KX07_9ROSI</name>
<comment type="caution">
    <text evidence="2">The sequence shown here is derived from an EMBL/GenBank/DDBJ whole genome shotgun (WGS) entry which is preliminary data.</text>
</comment>
<feature type="region of interest" description="Disordered" evidence="1">
    <location>
        <begin position="102"/>
        <end position="367"/>
    </location>
</feature>
<organism evidence="2 3">
    <name type="scientific">Carpinus fangiana</name>
    <dbReference type="NCBI Taxonomy" id="176857"/>
    <lineage>
        <taxon>Eukaryota</taxon>
        <taxon>Viridiplantae</taxon>
        <taxon>Streptophyta</taxon>
        <taxon>Embryophyta</taxon>
        <taxon>Tracheophyta</taxon>
        <taxon>Spermatophyta</taxon>
        <taxon>Magnoliopsida</taxon>
        <taxon>eudicotyledons</taxon>
        <taxon>Gunneridae</taxon>
        <taxon>Pentapetalae</taxon>
        <taxon>rosids</taxon>
        <taxon>fabids</taxon>
        <taxon>Fagales</taxon>
        <taxon>Betulaceae</taxon>
        <taxon>Carpinus</taxon>
    </lineage>
</organism>
<reference evidence="2 3" key="1">
    <citation type="submission" date="2019-06" db="EMBL/GenBank/DDBJ databases">
        <title>A chromosomal-level reference genome of Carpinus fangiana (Coryloideae, Betulaceae).</title>
        <authorList>
            <person name="Yang X."/>
            <person name="Wang Z."/>
            <person name="Zhang L."/>
            <person name="Hao G."/>
            <person name="Liu J."/>
            <person name="Yang Y."/>
        </authorList>
    </citation>
    <scope>NUCLEOTIDE SEQUENCE [LARGE SCALE GENOMIC DNA]</scope>
    <source>
        <strain evidence="2">Cfa_2016G</strain>
        <tissue evidence="2">Leaf</tissue>
    </source>
</reference>
<dbReference type="AlphaFoldDB" id="A0A5N6KX07"/>
<protein>
    <submittedName>
        <fullName evidence="2">Uncharacterized protein</fullName>
    </submittedName>
</protein>
<feature type="compositionally biased region" description="Polar residues" evidence="1">
    <location>
        <begin position="358"/>
        <end position="367"/>
    </location>
</feature>
<feature type="compositionally biased region" description="Basic residues" evidence="1">
    <location>
        <begin position="323"/>
        <end position="338"/>
    </location>
</feature>
<gene>
    <name evidence="2" type="ORF">FH972_024087</name>
</gene>
<sequence>MALPLPHLHSYPTSLDSSFNDGACVRDQALTAPPHEPLTAHSSFLLNDHTTSERPHVLHQAYLDEHRQHDTVPLPQSGLRIASFDHPSECALQHSRNARVGSQAVQEAPYCGPRQQPPPPRRPNFHTSLFPPTPELPPHHSDAAQTRDRTLPEAAGEAEAGYLVPPPGPRSPVPFPGIQFFASRPLSGGNPRTDPFPHTFGSGACENQLHKSSAPSMVPRSFPDPMPRLFDPTHRANFSESMHGPSLLGPSLGHDAHTGPPASAAPPSFPPAVQKEPPRRREAEGPVTGSNDSLRSGSNHILDPISLQHSNSQDEGDPEPTGRRRTKARRKTGVKKAKTGPQSLRTPSARPAAKVTKQRISATSKLT</sequence>